<protein>
    <recommendedName>
        <fullName evidence="3">SnoaL-like domain-containing protein</fullName>
    </recommendedName>
</protein>
<gene>
    <name evidence="1" type="ORF">PRZ48_009100</name>
</gene>
<accession>A0ABR0EIE9</accession>
<evidence type="ECO:0000313" key="2">
    <source>
        <dbReference type="Proteomes" id="UP001305779"/>
    </source>
</evidence>
<proteinExistence type="predicted"/>
<keyword evidence="2" id="KW-1185">Reference proteome</keyword>
<comment type="caution">
    <text evidence="1">The sequence shown here is derived from an EMBL/GenBank/DDBJ whole genome shotgun (WGS) entry which is preliminary data.</text>
</comment>
<dbReference type="Proteomes" id="UP001305779">
    <property type="component" value="Unassembled WGS sequence"/>
</dbReference>
<dbReference type="EMBL" id="JAXOVC010000006">
    <property type="protein sequence ID" value="KAK4500908.1"/>
    <property type="molecule type" value="Genomic_DNA"/>
</dbReference>
<reference evidence="1 2" key="1">
    <citation type="journal article" date="2023" name="G3 (Bethesda)">
        <title>A chromosome-level genome assembly of Zasmidium syzygii isolated from banana leaves.</title>
        <authorList>
            <person name="van Westerhoven A.C."/>
            <person name="Mehrabi R."/>
            <person name="Talebi R."/>
            <person name="Steentjes M.B.F."/>
            <person name="Corcolon B."/>
            <person name="Chong P.A."/>
            <person name="Kema G.H.J."/>
            <person name="Seidl M.F."/>
        </authorList>
    </citation>
    <scope>NUCLEOTIDE SEQUENCE [LARGE SCALE GENOMIC DNA]</scope>
    <source>
        <strain evidence="1 2">P124</strain>
    </source>
</reference>
<evidence type="ECO:0008006" key="3">
    <source>
        <dbReference type="Google" id="ProtNLM"/>
    </source>
</evidence>
<sequence length="89" mass="10121">MTTEENLKAWTLDIVAKINARDAHTAVTTYASPDYTWETTEDNGSITKLNATDMFRLRDIYFSKLSPDVYAEVRSTEVNLDKELWGATV</sequence>
<evidence type="ECO:0000313" key="1">
    <source>
        <dbReference type="EMBL" id="KAK4500908.1"/>
    </source>
</evidence>
<organism evidence="1 2">
    <name type="scientific">Zasmidium cellare</name>
    <name type="common">Wine cellar mold</name>
    <name type="synonym">Racodium cellare</name>
    <dbReference type="NCBI Taxonomy" id="395010"/>
    <lineage>
        <taxon>Eukaryota</taxon>
        <taxon>Fungi</taxon>
        <taxon>Dikarya</taxon>
        <taxon>Ascomycota</taxon>
        <taxon>Pezizomycotina</taxon>
        <taxon>Dothideomycetes</taxon>
        <taxon>Dothideomycetidae</taxon>
        <taxon>Mycosphaerellales</taxon>
        <taxon>Mycosphaerellaceae</taxon>
        <taxon>Zasmidium</taxon>
    </lineage>
</organism>
<name>A0ABR0EIE9_ZASCE</name>